<dbReference type="AlphaFoldDB" id="A0A852PVH4"/>
<dbReference type="Pfam" id="PF03797">
    <property type="entry name" value="Autotransporter"/>
    <property type="match status" value="1"/>
</dbReference>
<evidence type="ECO:0000313" key="2">
    <source>
        <dbReference type="EMBL" id="NYA26453.1"/>
    </source>
</evidence>
<dbReference type="SUPFAM" id="SSF103515">
    <property type="entry name" value="Autotransporter"/>
    <property type="match status" value="1"/>
</dbReference>
<dbReference type="InterPro" id="IPR036709">
    <property type="entry name" value="Autotransporte_beta_dom_sf"/>
</dbReference>
<dbReference type="Proteomes" id="UP000590599">
    <property type="component" value="Unassembled WGS sequence"/>
</dbReference>
<name>A0A852PVH4_HAEHA</name>
<evidence type="ECO:0000259" key="1">
    <source>
        <dbReference type="PROSITE" id="PS51208"/>
    </source>
</evidence>
<dbReference type="InterPro" id="IPR006315">
    <property type="entry name" value="OM_autotransptr_brl_dom"/>
</dbReference>
<sequence length="636" mass="71986">MDVACSGQFDFLSGSADRPVELGNDTEFTFSDKLTKGMSSYYSSGKTDSTSSDSSYTTLNINGKNYNAPILAVDNMPIVKKYITTEYSDDLKEAVRKQLKSLYDKRPELLNKQKDLVKEDWRKKLKVIYPNLANEKIEQVLQKLDLTIEKGLLEAPIKNITEEQIKDIFNKTLQVNITHNSHVAGQVLELTKMTLNDSLWEPRRHSDIHTLETSNNARIRLNTKDETLTVHNDYAGGAHFLFKQDLHHITQPSLIFDKNVIGESKVVLEQELGKIKALKGKKLIEVKGTADATAFSFDREYKKGLYKLLLNHCENDFCLDVQKLAIPVATLALYSQQAQMANTLFGLQLSDRNSDIFNRTLAHKSIWVRAIDGYSNQNVQGNATPAESHQKGVQIGGDLFEWQNPNNQLLFGLMVGQAKQHSKLYRANTSITGDMKGYAMGAYATWQQLQDKQTGAYIDSWLQYQHFRHHLNDENSSERYKTKGWTASLEVGYNALLAEHFTKKGNRVGFYLQPQVQLIRFGVDGHFIDSNDTNVTLLGTHQWQSRVGVQAKLPVTFTNDITLQPFTTFNVIHQAKNFGVEMDGERRVVDNKITLEGQIGVAVKVKSHLTLQASFNRQTGKNRQARQGALNLQWAF</sequence>
<dbReference type="InterPro" id="IPR005546">
    <property type="entry name" value="Autotransporte_beta"/>
</dbReference>
<dbReference type="Gene3D" id="2.160.20.20">
    <property type="match status" value="1"/>
</dbReference>
<comment type="caution">
    <text evidence="2">The sequence shown here is derived from an EMBL/GenBank/DDBJ whole genome shotgun (WGS) entry which is preliminary data.</text>
</comment>
<dbReference type="NCBIfam" id="TIGR01414">
    <property type="entry name" value="autotrans_barl"/>
    <property type="match status" value="1"/>
</dbReference>
<dbReference type="PROSITE" id="PS51208">
    <property type="entry name" value="AUTOTRANSPORTER"/>
    <property type="match status" value="1"/>
</dbReference>
<dbReference type="SMART" id="SM00869">
    <property type="entry name" value="Autotransporter"/>
    <property type="match status" value="1"/>
</dbReference>
<dbReference type="EMBL" id="JACBKA010000002">
    <property type="protein sequence ID" value="NYA26453.1"/>
    <property type="molecule type" value="Genomic_DNA"/>
</dbReference>
<proteinExistence type="predicted"/>
<evidence type="ECO:0000313" key="3">
    <source>
        <dbReference type="Proteomes" id="UP000590599"/>
    </source>
</evidence>
<reference evidence="2 3" key="1">
    <citation type="submission" date="2020-07" db="EMBL/GenBank/DDBJ databases">
        <title>Genus Haemophilus, Bergeys manual.</title>
        <authorList>
            <person name="Noerskov-Lauritsen N."/>
        </authorList>
    </citation>
    <scope>NUCLEOTIDE SEQUENCE [LARGE SCALE GENOMIC DNA]</scope>
    <source>
        <strain evidence="2 3">CCUG30047</strain>
    </source>
</reference>
<dbReference type="InterPro" id="IPR051551">
    <property type="entry name" value="Autotransporter_adhesion"/>
</dbReference>
<dbReference type="InterPro" id="IPR012332">
    <property type="entry name" value="Autotransporter_pectin_lyase_C"/>
</dbReference>
<dbReference type="GO" id="GO:0019867">
    <property type="term" value="C:outer membrane"/>
    <property type="evidence" value="ECO:0007669"/>
    <property type="project" value="InterPro"/>
</dbReference>
<organism evidence="2 3">
    <name type="scientific">Haemophilus haemolyticus</name>
    <dbReference type="NCBI Taxonomy" id="726"/>
    <lineage>
        <taxon>Bacteria</taxon>
        <taxon>Pseudomonadati</taxon>
        <taxon>Pseudomonadota</taxon>
        <taxon>Gammaproteobacteria</taxon>
        <taxon>Pasteurellales</taxon>
        <taxon>Pasteurellaceae</taxon>
        <taxon>Haemophilus</taxon>
    </lineage>
</organism>
<gene>
    <name evidence="2" type="ORF">HZI69_01125</name>
</gene>
<feature type="domain" description="Autotransporter" evidence="1">
    <location>
        <begin position="359"/>
        <end position="636"/>
    </location>
</feature>
<dbReference type="InterPro" id="IPR011050">
    <property type="entry name" value="Pectin_lyase_fold/virulence"/>
</dbReference>
<accession>A0A852PVH4</accession>
<dbReference type="SUPFAM" id="SSF51126">
    <property type="entry name" value="Pectin lyase-like"/>
    <property type="match status" value="1"/>
</dbReference>
<dbReference type="PANTHER" id="PTHR35037">
    <property type="entry name" value="C-TERMINAL REGION OF AIDA-LIKE PROTEIN"/>
    <property type="match status" value="1"/>
</dbReference>
<dbReference type="Gene3D" id="2.40.128.130">
    <property type="entry name" value="Autotransporter beta-domain"/>
    <property type="match status" value="1"/>
</dbReference>
<dbReference type="PANTHER" id="PTHR35037:SF3">
    <property type="entry name" value="C-TERMINAL REGION OF AIDA-LIKE PROTEIN"/>
    <property type="match status" value="1"/>
</dbReference>
<protein>
    <submittedName>
        <fullName evidence="2">Autotransporter outer membrane beta-barrel domain-containing protein</fullName>
    </submittedName>
</protein>